<dbReference type="EC" id="3.2.2.-" evidence="5"/>
<dbReference type="PANTHER" id="PTHR10429:SF0">
    <property type="entry name" value="DNA-3-METHYLADENINE GLYCOSYLASE"/>
    <property type="match status" value="1"/>
</dbReference>
<keyword evidence="7" id="KW-1185">Reference proteome</keyword>
<dbReference type="HAMAP" id="MF_00527">
    <property type="entry name" value="3MGH"/>
    <property type="match status" value="1"/>
</dbReference>
<evidence type="ECO:0000256" key="3">
    <source>
        <dbReference type="ARBA" id="ARBA00022801"/>
    </source>
</evidence>
<dbReference type="PANTHER" id="PTHR10429">
    <property type="entry name" value="DNA-3-METHYLADENINE GLYCOSYLASE"/>
    <property type="match status" value="1"/>
</dbReference>
<sequence length="197" mass="21657">MTHMFSKRSVLPREFFSRKPDMVAPELLGKLLVHEDGRIARLVEVEAYAQDDPASHTYHGQTLRNRSMFGRAGHLYVYFSYGIHWCANAVCGQEGDGAAVLLRAAEPLKGINLMRQARGREALRDLCSGPGKLAQAFGIDRDLDGLDITAEGMITIQDDGWTPDVILACPRVGISKATDLELRFVVAGSAYVSKKPP</sequence>
<organism evidence="6 7">
    <name type="scientific">Aquilutibacter rugosus</name>
    <dbReference type="NCBI Taxonomy" id="3115820"/>
    <lineage>
        <taxon>Bacteria</taxon>
        <taxon>Pseudomonadati</taxon>
        <taxon>Pseudomonadota</taxon>
        <taxon>Gammaproteobacteria</taxon>
        <taxon>Lysobacterales</taxon>
        <taxon>Lysobacteraceae</taxon>
        <taxon>Aquilutibacter</taxon>
    </lineage>
</organism>
<name>A0ABU7UWS6_9GAMM</name>
<keyword evidence="4 5" id="KW-0234">DNA repair</keyword>
<dbReference type="InterPro" id="IPR036995">
    <property type="entry name" value="MPG_sf"/>
</dbReference>
<dbReference type="NCBIfam" id="NF002003">
    <property type="entry name" value="PRK00802.1-3"/>
    <property type="match status" value="1"/>
</dbReference>
<proteinExistence type="inferred from homology"/>
<evidence type="ECO:0000256" key="5">
    <source>
        <dbReference type="HAMAP-Rule" id="MF_00527"/>
    </source>
</evidence>
<accession>A0ABU7UWS6</accession>
<evidence type="ECO:0000256" key="1">
    <source>
        <dbReference type="ARBA" id="ARBA00009232"/>
    </source>
</evidence>
<evidence type="ECO:0000256" key="4">
    <source>
        <dbReference type="ARBA" id="ARBA00023204"/>
    </source>
</evidence>
<keyword evidence="3 5" id="KW-0378">Hydrolase</keyword>
<dbReference type="Gene3D" id="3.10.300.10">
    <property type="entry name" value="Methylpurine-DNA glycosylase (MPG)"/>
    <property type="match status" value="1"/>
</dbReference>
<gene>
    <name evidence="6" type="ORF">V3390_02125</name>
</gene>
<keyword evidence="2 5" id="KW-0227">DNA damage</keyword>
<dbReference type="Proteomes" id="UP001356170">
    <property type="component" value="Unassembled WGS sequence"/>
</dbReference>
<evidence type="ECO:0000313" key="7">
    <source>
        <dbReference type="Proteomes" id="UP001356170"/>
    </source>
</evidence>
<evidence type="ECO:0000313" key="6">
    <source>
        <dbReference type="EMBL" id="MEF2155037.1"/>
    </source>
</evidence>
<evidence type="ECO:0000256" key="2">
    <source>
        <dbReference type="ARBA" id="ARBA00022763"/>
    </source>
</evidence>
<dbReference type="SUPFAM" id="SSF50486">
    <property type="entry name" value="FMT C-terminal domain-like"/>
    <property type="match status" value="1"/>
</dbReference>
<dbReference type="GO" id="GO:0016798">
    <property type="term" value="F:hydrolase activity, acting on glycosyl bonds"/>
    <property type="evidence" value="ECO:0007669"/>
    <property type="project" value="UniProtKB-KW"/>
</dbReference>
<comment type="similarity">
    <text evidence="1 5">Belongs to the DNA glycosylase MPG family.</text>
</comment>
<dbReference type="CDD" id="cd00540">
    <property type="entry name" value="AAG"/>
    <property type="match status" value="1"/>
</dbReference>
<dbReference type="EMBL" id="JAZHBO010000001">
    <property type="protein sequence ID" value="MEF2155037.1"/>
    <property type="molecule type" value="Genomic_DNA"/>
</dbReference>
<dbReference type="InterPro" id="IPR011034">
    <property type="entry name" value="Formyl_transferase-like_C_sf"/>
</dbReference>
<comment type="caution">
    <text evidence="6">The sequence shown here is derived from an EMBL/GenBank/DDBJ whole genome shotgun (WGS) entry which is preliminary data.</text>
</comment>
<reference evidence="6 7" key="1">
    <citation type="submission" date="2024-01" db="EMBL/GenBank/DDBJ databases">
        <title>Novel species of the genus Luteimonas isolated from rivers.</title>
        <authorList>
            <person name="Lu H."/>
        </authorList>
    </citation>
    <scope>NUCLEOTIDE SEQUENCE [LARGE SCALE GENOMIC DNA]</scope>
    <source>
        <strain evidence="6 7">FXH3W</strain>
    </source>
</reference>
<dbReference type="NCBIfam" id="TIGR00567">
    <property type="entry name" value="3mg"/>
    <property type="match status" value="1"/>
</dbReference>
<keyword evidence="6" id="KW-0326">Glycosidase</keyword>
<dbReference type="RefSeq" id="WP_331703180.1">
    <property type="nucleotide sequence ID" value="NZ_JAZHBO010000001.1"/>
</dbReference>
<dbReference type="Pfam" id="PF02245">
    <property type="entry name" value="Pur_DNA_glyco"/>
    <property type="match status" value="1"/>
</dbReference>
<dbReference type="InterPro" id="IPR003180">
    <property type="entry name" value="MPG"/>
</dbReference>
<protein>
    <recommendedName>
        <fullName evidence="5">Putative 3-methyladenine DNA glycosylase</fullName>
        <ecNumber evidence="5">3.2.2.-</ecNumber>
    </recommendedName>
</protein>